<protein>
    <submittedName>
        <fullName evidence="1">Uncharacterized protein</fullName>
    </submittedName>
</protein>
<dbReference type="EMBL" id="FMZE01000001">
    <property type="protein sequence ID" value="SDC27574.1"/>
    <property type="molecule type" value="Genomic_DNA"/>
</dbReference>
<organism evidence="1 2">
    <name type="scientific">Prauserella marina</name>
    <dbReference type="NCBI Taxonomy" id="530584"/>
    <lineage>
        <taxon>Bacteria</taxon>
        <taxon>Bacillati</taxon>
        <taxon>Actinomycetota</taxon>
        <taxon>Actinomycetes</taxon>
        <taxon>Pseudonocardiales</taxon>
        <taxon>Pseudonocardiaceae</taxon>
        <taxon>Prauserella</taxon>
    </lineage>
</organism>
<dbReference type="AlphaFoldDB" id="A0A222VPK6"/>
<reference evidence="1 2" key="1">
    <citation type="submission" date="2016-10" db="EMBL/GenBank/DDBJ databases">
        <authorList>
            <person name="de Groot N.N."/>
        </authorList>
    </citation>
    <scope>NUCLEOTIDE SEQUENCE [LARGE SCALE GENOMIC DNA]</scope>
    <source>
        <strain evidence="1 2">CGMCC 4.5506</strain>
    </source>
</reference>
<sequence length="111" mass="13292">MQKRPWHDPEHVVTVALPVLTLRVASESTWPKDDPRQWERVRGNSYRRRAGPQWVLRVSRRDLAALEQYLRKEVAELESVTFPRLGWDRYAILRACRTAIDRIHEFAWQED</sequence>
<gene>
    <name evidence="1" type="ORF">SAMN05421630_1011093</name>
</gene>
<dbReference type="Proteomes" id="UP000199494">
    <property type="component" value="Unassembled WGS sequence"/>
</dbReference>
<proteinExistence type="predicted"/>
<keyword evidence="2" id="KW-1185">Reference proteome</keyword>
<name>A0A222VPK6_9PSEU</name>
<evidence type="ECO:0000313" key="1">
    <source>
        <dbReference type="EMBL" id="SDC27574.1"/>
    </source>
</evidence>
<accession>A0A222VPK6</accession>
<evidence type="ECO:0000313" key="2">
    <source>
        <dbReference type="Proteomes" id="UP000199494"/>
    </source>
</evidence>
<dbReference type="KEGG" id="pmad:BAY61_13545"/>
<dbReference type="RefSeq" id="WP_091797846.1">
    <property type="nucleotide sequence ID" value="NZ_CP016353.1"/>
</dbReference>